<proteinExistence type="predicted"/>
<dbReference type="EMBL" id="JASWJB010000058">
    <property type="protein sequence ID" value="KAK2603735.1"/>
    <property type="molecule type" value="Genomic_DNA"/>
</dbReference>
<evidence type="ECO:0000313" key="5">
    <source>
        <dbReference type="Proteomes" id="UP001251528"/>
    </source>
</evidence>
<dbReference type="Proteomes" id="UP001251528">
    <property type="component" value="Unassembled WGS sequence"/>
</dbReference>
<dbReference type="InterPro" id="IPR052982">
    <property type="entry name" value="SRP1/TIP1-like"/>
</dbReference>
<dbReference type="InterPro" id="IPR018466">
    <property type="entry name" value="Kre9/Knh1-like_N"/>
</dbReference>
<name>A0AAJ0CT31_9HYPO</name>
<dbReference type="AlphaFoldDB" id="A0AAJ0CT31"/>
<feature type="domain" description="Yeast cell wall synthesis Kre9/Knh1-like N-terminal" evidence="3">
    <location>
        <begin position="27"/>
        <end position="120"/>
    </location>
</feature>
<protein>
    <recommendedName>
        <fullName evidence="3">Yeast cell wall synthesis Kre9/Knh1-like N-terminal domain-containing protein</fullName>
    </recommendedName>
</protein>
<evidence type="ECO:0000313" key="4">
    <source>
        <dbReference type="EMBL" id="KAK2603735.1"/>
    </source>
</evidence>
<dbReference type="Pfam" id="PF10342">
    <property type="entry name" value="Kre9_KNH"/>
    <property type="match status" value="1"/>
</dbReference>
<accession>A0AAJ0CT31</accession>
<gene>
    <name evidence="4" type="ORF">QQS21_004111</name>
</gene>
<feature type="chain" id="PRO_5042608820" description="Yeast cell wall synthesis Kre9/Knh1-like N-terminal domain-containing protein" evidence="2">
    <location>
        <begin position="18"/>
        <end position="239"/>
    </location>
</feature>
<comment type="caution">
    <text evidence="4">The sequence shown here is derived from an EMBL/GenBank/DDBJ whole genome shotgun (WGS) entry which is preliminary data.</text>
</comment>
<sequence length="239" mass="25337">MRFCTAVVLASATSTLAQTPDFDSIHTPKKDEIVAAGSAFTITWDAPAKYAKKAISIELIGGETQSNLHHVASIASGVDNSAKTFTWPVKDNLGDKRVYGLAFRLENNPEIMQYSSPFQIKNMGERFAASRAASLAKSHGSKTVDLSITNTSILTTAACVTGITTDTKARHHNNVTIAKNTTSVTSFKSNTDQLITVPTTIAPTAATTTAVVLSPTAAASCTRVGYFSVLSMILALYSL</sequence>
<evidence type="ECO:0000256" key="2">
    <source>
        <dbReference type="SAM" id="SignalP"/>
    </source>
</evidence>
<feature type="signal peptide" evidence="2">
    <location>
        <begin position="1"/>
        <end position="17"/>
    </location>
</feature>
<organism evidence="4 5">
    <name type="scientific">Conoideocrella luteorostrata</name>
    <dbReference type="NCBI Taxonomy" id="1105319"/>
    <lineage>
        <taxon>Eukaryota</taxon>
        <taxon>Fungi</taxon>
        <taxon>Dikarya</taxon>
        <taxon>Ascomycota</taxon>
        <taxon>Pezizomycotina</taxon>
        <taxon>Sordariomycetes</taxon>
        <taxon>Hypocreomycetidae</taxon>
        <taxon>Hypocreales</taxon>
        <taxon>Clavicipitaceae</taxon>
        <taxon>Conoideocrella</taxon>
    </lineage>
</organism>
<evidence type="ECO:0000256" key="1">
    <source>
        <dbReference type="ARBA" id="ARBA00022729"/>
    </source>
</evidence>
<dbReference type="PANTHER" id="PTHR40633:SF1">
    <property type="entry name" value="GPI ANCHORED SERINE-THREONINE RICH PROTEIN (AFU_ORTHOLOGUE AFUA_1G03630)"/>
    <property type="match status" value="1"/>
</dbReference>
<keyword evidence="1 2" id="KW-0732">Signal</keyword>
<evidence type="ECO:0000259" key="3">
    <source>
        <dbReference type="Pfam" id="PF10342"/>
    </source>
</evidence>
<keyword evidence="5" id="KW-1185">Reference proteome</keyword>
<reference evidence="4" key="1">
    <citation type="submission" date="2023-06" db="EMBL/GenBank/DDBJ databases">
        <title>Conoideocrella luteorostrata (Hypocreales: Clavicipitaceae), a potential biocontrol fungus for elongate hemlock scale in United States Christmas tree production areas.</title>
        <authorList>
            <person name="Barrett H."/>
            <person name="Lovett B."/>
            <person name="Macias A.M."/>
            <person name="Stajich J.E."/>
            <person name="Kasson M.T."/>
        </authorList>
    </citation>
    <scope>NUCLEOTIDE SEQUENCE</scope>
    <source>
        <strain evidence="4">ARSEF 14590</strain>
    </source>
</reference>
<dbReference type="PANTHER" id="PTHR40633">
    <property type="entry name" value="MATRIX PROTEIN, PUTATIVE (AFU_ORTHOLOGUE AFUA_8G05410)-RELATED"/>
    <property type="match status" value="1"/>
</dbReference>